<dbReference type="Proteomes" id="UP000265816">
    <property type="component" value="Unassembled WGS sequence"/>
</dbReference>
<dbReference type="AlphaFoldDB" id="A0A398BCF9"/>
<protein>
    <submittedName>
        <fullName evidence="1">Uncharacterized protein</fullName>
    </submittedName>
</protein>
<accession>A0A398BCF9</accession>
<dbReference type="OrthoDB" id="2692034at2"/>
<organism evidence="1 2">
    <name type="scientific">Mesobacillus zeae</name>
    <dbReference type="NCBI Taxonomy" id="1917180"/>
    <lineage>
        <taxon>Bacteria</taxon>
        <taxon>Bacillati</taxon>
        <taxon>Bacillota</taxon>
        <taxon>Bacilli</taxon>
        <taxon>Bacillales</taxon>
        <taxon>Bacillaceae</taxon>
        <taxon>Mesobacillus</taxon>
    </lineage>
</organism>
<evidence type="ECO:0000313" key="2">
    <source>
        <dbReference type="Proteomes" id="UP000265816"/>
    </source>
</evidence>
<proteinExistence type="predicted"/>
<keyword evidence="2" id="KW-1185">Reference proteome</keyword>
<dbReference type="RefSeq" id="WP_119111431.1">
    <property type="nucleotide sequence ID" value="NZ_CBCSEO010000001.1"/>
</dbReference>
<reference evidence="1 2" key="1">
    <citation type="submission" date="2018-08" db="EMBL/GenBank/DDBJ databases">
        <title>Bacillus jemisoniae sp. nov., Bacillus chryseoplanitiae sp. nov., Bacillus resnikiae sp. nov., and Bacillus frankliniae sp. nov., isolated from Viking spacecraft and associated surfaces.</title>
        <authorList>
            <person name="Seuylemezian A."/>
            <person name="Vaishampayan P."/>
        </authorList>
    </citation>
    <scope>NUCLEOTIDE SEQUENCE [LARGE SCALE GENOMIC DNA]</scope>
    <source>
        <strain evidence="1 2">JJ-247</strain>
    </source>
</reference>
<gene>
    <name evidence="1" type="ORF">D1970_03205</name>
</gene>
<dbReference type="EMBL" id="QWVT01000008">
    <property type="protein sequence ID" value="RID87859.1"/>
    <property type="molecule type" value="Genomic_DNA"/>
</dbReference>
<evidence type="ECO:0000313" key="1">
    <source>
        <dbReference type="EMBL" id="RID87859.1"/>
    </source>
</evidence>
<sequence>MRSLQDSLYNWLTIKIVSEARPEDSAARETAELFESILVEEYGVKEPEVTTDEEMYYISVMTKGETKKYRFPRELIEVMRDQISSEPEKYVNFPEE</sequence>
<name>A0A398BCF9_9BACI</name>
<comment type="caution">
    <text evidence="1">The sequence shown here is derived from an EMBL/GenBank/DDBJ whole genome shotgun (WGS) entry which is preliminary data.</text>
</comment>